<dbReference type="AlphaFoldDB" id="A0AAV5J267"/>
<keyword evidence="1" id="KW-0812">Transmembrane</keyword>
<proteinExistence type="predicted"/>
<comment type="caution">
    <text evidence="2">The sequence shown here is derived from an EMBL/GenBank/DDBJ whole genome shotgun (WGS) entry which is preliminary data.</text>
</comment>
<keyword evidence="1" id="KW-1133">Transmembrane helix</keyword>
<evidence type="ECO:0000313" key="2">
    <source>
        <dbReference type="EMBL" id="GKV08693.1"/>
    </source>
</evidence>
<feature type="transmembrane region" description="Helical" evidence="1">
    <location>
        <begin position="59"/>
        <end position="75"/>
    </location>
</feature>
<gene>
    <name evidence="2" type="ORF">SLEP1_g20291</name>
</gene>
<organism evidence="2 3">
    <name type="scientific">Rubroshorea leprosula</name>
    <dbReference type="NCBI Taxonomy" id="152421"/>
    <lineage>
        <taxon>Eukaryota</taxon>
        <taxon>Viridiplantae</taxon>
        <taxon>Streptophyta</taxon>
        <taxon>Embryophyta</taxon>
        <taxon>Tracheophyta</taxon>
        <taxon>Spermatophyta</taxon>
        <taxon>Magnoliopsida</taxon>
        <taxon>eudicotyledons</taxon>
        <taxon>Gunneridae</taxon>
        <taxon>Pentapetalae</taxon>
        <taxon>rosids</taxon>
        <taxon>malvids</taxon>
        <taxon>Malvales</taxon>
        <taxon>Dipterocarpaceae</taxon>
        <taxon>Rubroshorea</taxon>
    </lineage>
</organism>
<name>A0AAV5J267_9ROSI</name>
<keyword evidence="3" id="KW-1185">Reference proteome</keyword>
<sequence>MEKIMEEVTSIEGNKNREKRIVQGLPNTHTDCPEHVFQLLDCIFQISAIVSRFPRLSRLVHNLSLGLFIFVHISFRKFQFRFIFKYLEAT</sequence>
<reference evidence="2 3" key="1">
    <citation type="journal article" date="2021" name="Commun. Biol.">
        <title>The genome of Shorea leprosula (Dipterocarpaceae) highlights the ecological relevance of drought in aseasonal tropical rainforests.</title>
        <authorList>
            <person name="Ng K.K.S."/>
            <person name="Kobayashi M.J."/>
            <person name="Fawcett J.A."/>
            <person name="Hatakeyama M."/>
            <person name="Paape T."/>
            <person name="Ng C.H."/>
            <person name="Ang C.C."/>
            <person name="Tnah L.H."/>
            <person name="Lee C.T."/>
            <person name="Nishiyama T."/>
            <person name="Sese J."/>
            <person name="O'Brien M.J."/>
            <person name="Copetti D."/>
            <person name="Mohd Noor M.I."/>
            <person name="Ong R.C."/>
            <person name="Putra M."/>
            <person name="Sireger I.Z."/>
            <person name="Indrioko S."/>
            <person name="Kosugi Y."/>
            <person name="Izuno A."/>
            <person name="Isagi Y."/>
            <person name="Lee S.L."/>
            <person name="Shimizu K.K."/>
        </authorList>
    </citation>
    <scope>NUCLEOTIDE SEQUENCE [LARGE SCALE GENOMIC DNA]</scope>
    <source>
        <strain evidence="2">214</strain>
    </source>
</reference>
<accession>A0AAV5J267</accession>
<dbReference type="EMBL" id="BPVZ01000029">
    <property type="protein sequence ID" value="GKV08693.1"/>
    <property type="molecule type" value="Genomic_DNA"/>
</dbReference>
<evidence type="ECO:0000313" key="3">
    <source>
        <dbReference type="Proteomes" id="UP001054252"/>
    </source>
</evidence>
<evidence type="ECO:0000256" key="1">
    <source>
        <dbReference type="SAM" id="Phobius"/>
    </source>
</evidence>
<dbReference type="Proteomes" id="UP001054252">
    <property type="component" value="Unassembled WGS sequence"/>
</dbReference>
<protein>
    <submittedName>
        <fullName evidence="2">Uncharacterized protein</fullName>
    </submittedName>
</protein>
<keyword evidence="1" id="KW-0472">Membrane</keyword>